<dbReference type="EMBL" id="OX458332">
    <property type="protein sequence ID" value="CAI8840983.1"/>
    <property type="molecule type" value="Genomic_DNA"/>
</dbReference>
<evidence type="ECO:0000313" key="2">
    <source>
        <dbReference type="EMBL" id="CAI8840983.1"/>
    </source>
</evidence>
<reference evidence="2" key="1">
    <citation type="submission" date="2023-03" db="EMBL/GenBank/DDBJ databases">
        <authorList>
            <person name="Pearce D."/>
        </authorList>
    </citation>
    <scope>NUCLEOTIDE SEQUENCE</scope>
    <source>
        <strain evidence="2">Mc</strain>
    </source>
</reference>
<dbReference type="Proteomes" id="UP001158598">
    <property type="component" value="Chromosome"/>
</dbReference>
<dbReference type="GeneID" id="88224487"/>
<evidence type="ECO:0000313" key="3">
    <source>
        <dbReference type="Proteomes" id="UP001158598"/>
    </source>
</evidence>
<dbReference type="RefSeq" id="WP_041361281.1">
    <property type="nucleotide sequence ID" value="NZ_CP079097.1"/>
</dbReference>
<organism evidence="2 3">
    <name type="scientific">Methylococcus capsulatus</name>
    <dbReference type="NCBI Taxonomy" id="414"/>
    <lineage>
        <taxon>Bacteria</taxon>
        <taxon>Pseudomonadati</taxon>
        <taxon>Pseudomonadota</taxon>
        <taxon>Gammaproteobacteria</taxon>
        <taxon>Methylococcales</taxon>
        <taxon>Methylococcaceae</taxon>
        <taxon>Methylococcus</taxon>
    </lineage>
</organism>
<name>A0AA35URU5_METCP</name>
<evidence type="ECO:0000259" key="1">
    <source>
        <dbReference type="Pfam" id="PF01814"/>
    </source>
</evidence>
<dbReference type="InterPro" id="IPR012312">
    <property type="entry name" value="Hemerythrin-like"/>
</dbReference>
<dbReference type="Pfam" id="PF01814">
    <property type="entry name" value="Hemerythrin"/>
    <property type="match status" value="1"/>
</dbReference>
<dbReference type="AlphaFoldDB" id="A0AA35URU5"/>
<protein>
    <submittedName>
        <fullName evidence="2">Hemerythrin domain-containing protein</fullName>
    </submittedName>
</protein>
<dbReference type="Gene3D" id="1.20.120.520">
    <property type="entry name" value="nmb1532 protein domain like"/>
    <property type="match status" value="1"/>
</dbReference>
<sequence length="164" mass="18545">MENRQSPPEHNLFDAFREDHAVLGRGFHELSQCLRGADAAGAREAAERIDTTAGAHIAFEEKHFYPALAHMLGSTEVRRLYSEHGKGLEAVRALLEREPGAPLPEDERTRLMELSRAMEAHIAECGEMFAAMERLPEEDQAALYRELTVWRERHPRWTGLAKSG</sequence>
<gene>
    <name evidence="2" type="ORF">MCNOR_2314</name>
</gene>
<proteinExistence type="predicted"/>
<accession>A0AA35URU5</accession>
<feature type="domain" description="Hemerythrin-like" evidence="1">
    <location>
        <begin position="13"/>
        <end position="124"/>
    </location>
</feature>